<dbReference type="RefSeq" id="WP_092940820.1">
    <property type="nucleotide sequence ID" value="NZ_FONX01000014.1"/>
</dbReference>
<evidence type="ECO:0000313" key="4">
    <source>
        <dbReference type="EMBL" id="SFF15554.1"/>
    </source>
</evidence>
<dbReference type="InterPro" id="IPR050595">
    <property type="entry name" value="Bact_response_regulator"/>
</dbReference>
<dbReference type="PANTHER" id="PTHR44591:SF3">
    <property type="entry name" value="RESPONSE REGULATORY DOMAIN-CONTAINING PROTEIN"/>
    <property type="match status" value="1"/>
</dbReference>
<name>A0A1I2GCT4_9BURK</name>
<dbReference type="Pfam" id="PF00072">
    <property type="entry name" value="Response_reg"/>
    <property type="match status" value="1"/>
</dbReference>
<dbReference type="OrthoDB" id="9179585at2"/>
<dbReference type="InterPro" id="IPR011006">
    <property type="entry name" value="CheY-like_superfamily"/>
</dbReference>
<reference evidence="5" key="1">
    <citation type="submission" date="2016-10" db="EMBL/GenBank/DDBJ databases">
        <authorList>
            <person name="Varghese N."/>
            <person name="Submissions S."/>
        </authorList>
    </citation>
    <scope>NUCLEOTIDE SEQUENCE [LARGE SCALE GENOMIC DNA]</scope>
    <source>
        <strain evidence="5">DSM 27981</strain>
    </source>
</reference>
<keyword evidence="5" id="KW-1185">Reference proteome</keyword>
<dbReference type="SMART" id="SM00448">
    <property type="entry name" value="REC"/>
    <property type="match status" value="1"/>
</dbReference>
<feature type="modified residue" description="4-aspartylphosphate" evidence="2">
    <location>
        <position position="53"/>
    </location>
</feature>
<evidence type="ECO:0000313" key="5">
    <source>
        <dbReference type="Proteomes" id="UP000199119"/>
    </source>
</evidence>
<evidence type="ECO:0000256" key="1">
    <source>
        <dbReference type="ARBA" id="ARBA00022553"/>
    </source>
</evidence>
<dbReference type="AlphaFoldDB" id="A0A1I2GCT4"/>
<dbReference type="Proteomes" id="UP000199119">
    <property type="component" value="Unassembled WGS sequence"/>
</dbReference>
<evidence type="ECO:0000259" key="3">
    <source>
        <dbReference type="PROSITE" id="PS50110"/>
    </source>
</evidence>
<dbReference type="SUPFAM" id="SSF52172">
    <property type="entry name" value="CheY-like"/>
    <property type="match status" value="1"/>
</dbReference>
<dbReference type="PANTHER" id="PTHR44591">
    <property type="entry name" value="STRESS RESPONSE REGULATOR PROTEIN 1"/>
    <property type="match status" value="1"/>
</dbReference>
<dbReference type="EMBL" id="FONX01000014">
    <property type="protein sequence ID" value="SFF15554.1"/>
    <property type="molecule type" value="Genomic_DNA"/>
</dbReference>
<accession>A0A1I2GCT4</accession>
<proteinExistence type="predicted"/>
<gene>
    <name evidence="4" type="ORF">SAMN04489711_114129</name>
</gene>
<dbReference type="STRING" id="1177982.SAMN04489711_114129"/>
<protein>
    <submittedName>
        <fullName evidence="4">Response regulator receiver domain-containing protein</fullName>
    </submittedName>
</protein>
<dbReference type="InterPro" id="IPR001789">
    <property type="entry name" value="Sig_transdc_resp-reg_receiver"/>
</dbReference>
<evidence type="ECO:0000256" key="2">
    <source>
        <dbReference type="PROSITE-ProRule" id="PRU00169"/>
    </source>
</evidence>
<sequence>MQTDILIIDDNLDATELLRELLEMQDFSVRTALSGQAALAAMRDKPAQLLLVDQNLPDMQGSVLAPQLKQIAADAGQPCIAISITGMASGTNPGTPVFDHVLGKPLDFDAFDALMAQCVARLQSQSAR</sequence>
<keyword evidence="1 2" id="KW-0597">Phosphoprotein</keyword>
<dbReference type="PROSITE" id="PS50110">
    <property type="entry name" value="RESPONSE_REGULATORY"/>
    <property type="match status" value="1"/>
</dbReference>
<feature type="domain" description="Response regulatory" evidence="3">
    <location>
        <begin position="4"/>
        <end position="119"/>
    </location>
</feature>
<dbReference type="GO" id="GO:0000160">
    <property type="term" value="P:phosphorelay signal transduction system"/>
    <property type="evidence" value="ECO:0007669"/>
    <property type="project" value="InterPro"/>
</dbReference>
<organism evidence="4 5">
    <name type="scientific">Paracidovorax wautersii</name>
    <dbReference type="NCBI Taxonomy" id="1177982"/>
    <lineage>
        <taxon>Bacteria</taxon>
        <taxon>Pseudomonadati</taxon>
        <taxon>Pseudomonadota</taxon>
        <taxon>Betaproteobacteria</taxon>
        <taxon>Burkholderiales</taxon>
        <taxon>Comamonadaceae</taxon>
        <taxon>Paracidovorax</taxon>
    </lineage>
</organism>
<dbReference type="Gene3D" id="3.40.50.2300">
    <property type="match status" value="1"/>
</dbReference>